<dbReference type="FunCoup" id="A0A3N0V0D9">
    <property type="interactions" value="79"/>
</dbReference>
<dbReference type="PANTHER" id="PTHR39585">
    <property type="entry name" value="FAD ASSEMBLY FACTOR SDHE"/>
    <property type="match status" value="1"/>
</dbReference>
<gene>
    <name evidence="6" type="ORF">ED208_16230</name>
</gene>
<dbReference type="EMBL" id="RJVO01000010">
    <property type="protein sequence ID" value="ROH85971.1"/>
    <property type="molecule type" value="Genomic_DNA"/>
</dbReference>
<proteinExistence type="inferred from homology"/>
<dbReference type="InterPro" id="IPR050531">
    <property type="entry name" value="SdhE_FAD_assembly_factor"/>
</dbReference>
<comment type="similarity">
    <text evidence="2">Belongs to the SdhE FAD assembly factor family.</text>
</comment>
<dbReference type="AlphaFoldDB" id="A0A3N0V0D9"/>
<dbReference type="SUPFAM" id="SSF109910">
    <property type="entry name" value="YgfY-like"/>
    <property type="match status" value="1"/>
</dbReference>
<dbReference type="PANTHER" id="PTHR39585:SF1">
    <property type="entry name" value="FAD ASSEMBLY FACTOR SDHE"/>
    <property type="match status" value="1"/>
</dbReference>
<accession>A0A3N0V0D9</accession>
<evidence type="ECO:0000256" key="1">
    <source>
        <dbReference type="ARBA" id="ARBA00004496"/>
    </source>
</evidence>
<evidence type="ECO:0000313" key="6">
    <source>
        <dbReference type="EMBL" id="ROH85971.1"/>
    </source>
</evidence>
<organism evidence="6 7">
    <name type="scientific">Stagnimonas aquatica</name>
    <dbReference type="NCBI Taxonomy" id="2689987"/>
    <lineage>
        <taxon>Bacteria</taxon>
        <taxon>Pseudomonadati</taxon>
        <taxon>Pseudomonadota</taxon>
        <taxon>Gammaproteobacteria</taxon>
        <taxon>Nevskiales</taxon>
        <taxon>Nevskiaceae</taxon>
        <taxon>Stagnimonas</taxon>
    </lineage>
</organism>
<evidence type="ECO:0000256" key="2">
    <source>
        <dbReference type="ARBA" id="ARBA00008571"/>
    </source>
</evidence>
<dbReference type="Gene3D" id="1.10.150.250">
    <property type="entry name" value="Flavinator of succinate dehydrogenase"/>
    <property type="match status" value="1"/>
</dbReference>
<comment type="subcellular location">
    <subcellularLocation>
        <location evidence="1">Cytoplasm</location>
    </subcellularLocation>
</comment>
<evidence type="ECO:0000256" key="4">
    <source>
        <dbReference type="ARBA" id="ARBA00022490"/>
    </source>
</evidence>
<dbReference type="Pfam" id="PF03937">
    <property type="entry name" value="Sdh5"/>
    <property type="match status" value="1"/>
</dbReference>
<name>A0A3N0V0D9_9GAMM</name>
<dbReference type="GO" id="GO:0006105">
    <property type="term" value="P:succinate metabolic process"/>
    <property type="evidence" value="ECO:0007669"/>
    <property type="project" value="TreeGrafter"/>
</dbReference>
<keyword evidence="5" id="KW-0143">Chaperone</keyword>
<evidence type="ECO:0000256" key="5">
    <source>
        <dbReference type="ARBA" id="ARBA00023186"/>
    </source>
</evidence>
<protein>
    <recommendedName>
        <fullName evidence="3">FAD assembly factor SdhE</fullName>
    </recommendedName>
</protein>
<dbReference type="InterPro" id="IPR036714">
    <property type="entry name" value="SDH_sf"/>
</dbReference>
<comment type="caution">
    <text evidence="6">The sequence shown here is derived from an EMBL/GenBank/DDBJ whole genome shotgun (WGS) entry which is preliminary data.</text>
</comment>
<reference evidence="6 7" key="1">
    <citation type="submission" date="2018-10" db="EMBL/GenBank/DDBJ databases">
        <authorList>
            <person name="Chen W.-M."/>
        </authorList>
    </citation>
    <scope>NUCLEOTIDE SEQUENCE [LARGE SCALE GENOMIC DNA]</scope>
    <source>
        <strain evidence="6 7">THS-13</strain>
    </source>
</reference>
<dbReference type="GO" id="GO:0005737">
    <property type="term" value="C:cytoplasm"/>
    <property type="evidence" value="ECO:0007669"/>
    <property type="project" value="UniProtKB-SubCell"/>
</dbReference>
<dbReference type="RefSeq" id="WP_123212980.1">
    <property type="nucleotide sequence ID" value="NZ_RJVO01000010.1"/>
</dbReference>
<sequence length="77" mass="9196">MEEARIKWLLRRGMKELDVMFGRYYQHRYPVAPEAERAAFRALLDGPQEPEIYAWAMGFEAPPAEFAEVILEFRNYR</sequence>
<dbReference type="InParanoid" id="A0A3N0V0D9"/>
<evidence type="ECO:0000313" key="7">
    <source>
        <dbReference type="Proteomes" id="UP000282106"/>
    </source>
</evidence>
<keyword evidence="4" id="KW-0963">Cytoplasm</keyword>
<dbReference type="InterPro" id="IPR005631">
    <property type="entry name" value="SDH"/>
</dbReference>
<dbReference type="Proteomes" id="UP000282106">
    <property type="component" value="Unassembled WGS sequence"/>
</dbReference>
<evidence type="ECO:0000256" key="3">
    <source>
        <dbReference type="ARBA" id="ARBA00019418"/>
    </source>
</evidence>
<keyword evidence="7" id="KW-1185">Reference proteome</keyword>